<evidence type="ECO:0000313" key="3">
    <source>
        <dbReference type="Proteomes" id="UP000292345"/>
    </source>
</evidence>
<dbReference type="EMBL" id="PPUZ01000016">
    <property type="protein sequence ID" value="RZM83682.1"/>
    <property type="molecule type" value="Genomic_DNA"/>
</dbReference>
<dbReference type="RefSeq" id="WP_130244484.1">
    <property type="nucleotide sequence ID" value="NZ_PPUZ01000016.1"/>
</dbReference>
<evidence type="ECO:0000313" key="2">
    <source>
        <dbReference type="EMBL" id="RZM83682.1"/>
    </source>
</evidence>
<comment type="caution">
    <text evidence="2">The sequence shown here is derived from an EMBL/GenBank/DDBJ whole genome shotgun (WGS) entry which is preliminary data.</text>
</comment>
<feature type="signal peptide" evidence="1">
    <location>
        <begin position="1"/>
        <end position="22"/>
    </location>
</feature>
<dbReference type="AlphaFoldDB" id="A0A4Q7EKG1"/>
<sequence length="668" mass="69643">MGNKQFKLTKLALALGVSVSLAGCFSDNDNNVDIKPPPEPTQKVVAPPTDQVVEKQAGSFSIVVTDSLGNALADDVTASITFPGNPATVLNTAGEALGEDDTTSAAGSFAFTVAEIPEAGLTFDFVVTANGFLSNSGTVELTADDADVAELIRLTPRTLTQEAGKAPIIATTSALTDLKDADGNDVTVTYTAGTGLSLGGAGSIELNKKLDSTINAGKAAGGVKVKLKEGTKFVAKNADGEDVELDELPTLTVAYFGNEATGFAANNGTADDNANAAADSALDAFPGGLALTVAAPESEDAANVSGSFTTGGFVAIELVDSQNRKVKNFGKNADNQDNTLEVAMQVDAKTVNPCPITLPEGGDLAAEAAKAFDKGVCTVAAPVARPLAAEDIFPVWSYDEDAGKWTFESYGVVKANGTDDTFDVVVEVNHLSYWNLDFFTYIIGADKCPNRRFSFDIVDSAGNPSQQYADVLVEASGYRLLIGAYNRTNLAKGTFRNPPSFPVKLKMMKDGKNILDSAMDKDGNLLGGAATDGQASAVNFPNLCSLDGGKLTLTTAPAAPIAKNLTPQFTCSNNDAGDVPATPVSTPTIAQLFRNDRFVKTFYPSGTFSVNLEQAVAGANVTYKVRYKNPRNNTWFTKDIGLNATAETLDIPVTCTINEVPVTGTGGN</sequence>
<name>A0A4Q7EKG1_9GAMM</name>
<dbReference type="Proteomes" id="UP000292345">
    <property type="component" value="Unassembled WGS sequence"/>
</dbReference>
<accession>A0A4Q7EKG1</accession>
<gene>
    <name evidence="2" type="ORF">C3B51_05990</name>
</gene>
<proteinExistence type="predicted"/>
<keyword evidence="1" id="KW-0732">Signal</keyword>
<reference evidence="2 3" key="1">
    <citation type="submission" date="2018-01" db="EMBL/GenBank/DDBJ databases">
        <title>Co-occurrence of chitin degradation, pigmentation and bioactivity in marine Pseudoalteromonas.</title>
        <authorList>
            <person name="Paulsen S."/>
            <person name="Gram L."/>
            <person name="Machado H."/>
        </authorList>
    </citation>
    <scope>NUCLEOTIDE SEQUENCE [LARGE SCALE GENOMIC DNA]</scope>
    <source>
        <strain evidence="2 3">S1946</strain>
    </source>
</reference>
<feature type="chain" id="PRO_5020829866" description="Big-1 domain-containing protein" evidence="1">
    <location>
        <begin position="23"/>
        <end position="668"/>
    </location>
</feature>
<protein>
    <recommendedName>
        <fullName evidence="4">Big-1 domain-containing protein</fullName>
    </recommendedName>
</protein>
<evidence type="ECO:0000256" key="1">
    <source>
        <dbReference type="SAM" id="SignalP"/>
    </source>
</evidence>
<organism evidence="2 3">
    <name type="scientific">Pseudoalteromonas rubra</name>
    <dbReference type="NCBI Taxonomy" id="43658"/>
    <lineage>
        <taxon>Bacteria</taxon>
        <taxon>Pseudomonadati</taxon>
        <taxon>Pseudomonadota</taxon>
        <taxon>Gammaproteobacteria</taxon>
        <taxon>Alteromonadales</taxon>
        <taxon>Pseudoalteromonadaceae</taxon>
        <taxon>Pseudoalteromonas</taxon>
    </lineage>
</organism>
<dbReference type="PROSITE" id="PS51257">
    <property type="entry name" value="PROKAR_LIPOPROTEIN"/>
    <property type="match status" value="1"/>
</dbReference>
<evidence type="ECO:0008006" key="4">
    <source>
        <dbReference type="Google" id="ProtNLM"/>
    </source>
</evidence>